<evidence type="ECO:0000256" key="4">
    <source>
        <dbReference type="ARBA" id="ARBA00040194"/>
    </source>
</evidence>
<keyword evidence="2" id="KW-0378">Hydrolase</keyword>
<protein>
    <recommendedName>
        <fullName evidence="4">Putative HNH nuclease YajD</fullName>
    </recommendedName>
</protein>
<dbReference type="AlphaFoldDB" id="A0A1B7JW53"/>
<dbReference type="GO" id="GO:0004519">
    <property type="term" value="F:endonuclease activity"/>
    <property type="evidence" value="ECO:0007669"/>
    <property type="project" value="InterPro"/>
</dbReference>
<dbReference type="RefSeq" id="WP_083965161.1">
    <property type="nucleotide sequence ID" value="NZ_LXEU01000051.1"/>
</dbReference>
<evidence type="ECO:0000313" key="7">
    <source>
        <dbReference type="Proteomes" id="UP000078386"/>
    </source>
</evidence>
<evidence type="ECO:0000313" key="6">
    <source>
        <dbReference type="EMBL" id="OAT52105.1"/>
    </source>
</evidence>
<accession>A0A1B7JW53</accession>
<dbReference type="SMART" id="SM00507">
    <property type="entry name" value="HNHc"/>
    <property type="match status" value="1"/>
</dbReference>
<dbReference type="InterPro" id="IPR003615">
    <property type="entry name" value="HNH_nuc"/>
</dbReference>
<dbReference type="GO" id="GO:0016787">
    <property type="term" value="F:hydrolase activity"/>
    <property type="evidence" value="ECO:0007669"/>
    <property type="project" value="UniProtKB-KW"/>
</dbReference>
<evidence type="ECO:0000256" key="3">
    <source>
        <dbReference type="ARBA" id="ARBA00038412"/>
    </source>
</evidence>
<organism evidence="6 7">
    <name type="scientific">Kluyvera georgiana ATCC 51603</name>
    <dbReference type="NCBI Taxonomy" id="1354264"/>
    <lineage>
        <taxon>Bacteria</taxon>
        <taxon>Pseudomonadati</taxon>
        <taxon>Pseudomonadota</taxon>
        <taxon>Gammaproteobacteria</taxon>
        <taxon>Enterobacterales</taxon>
        <taxon>Enterobacteriaceae</taxon>
        <taxon>Kluyvera</taxon>
    </lineage>
</organism>
<reference evidence="6 7" key="1">
    <citation type="submission" date="2016-04" db="EMBL/GenBank/DDBJ databases">
        <title>ATOL: Assembling a taxonomically balanced genome-scale reconstruction of the evolutionary history of the Enterobacteriaceae.</title>
        <authorList>
            <person name="Plunkett G.III."/>
            <person name="Neeno-Eckwall E.C."/>
            <person name="Glasner J.D."/>
            <person name="Perna N.T."/>
        </authorList>
    </citation>
    <scope>NUCLEOTIDE SEQUENCE [LARGE SCALE GENOMIC DNA]</scope>
    <source>
        <strain evidence="6 7">ATCC 51603</strain>
    </source>
</reference>
<evidence type="ECO:0000256" key="1">
    <source>
        <dbReference type="ARBA" id="ARBA00022722"/>
    </source>
</evidence>
<evidence type="ECO:0000256" key="2">
    <source>
        <dbReference type="ARBA" id="ARBA00022801"/>
    </source>
</evidence>
<evidence type="ECO:0000259" key="5">
    <source>
        <dbReference type="SMART" id="SM00507"/>
    </source>
</evidence>
<keyword evidence="1" id="KW-0540">Nuclease</keyword>
<dbReference type="PANTHER" id="PTHR41286">
    <property type="entry name" value="HNH NUCLEASE YAJD-RELATED"/>
    <property type="match status" value="1"/>
</dbReference>
<dbReference type="Pfam" id="PF01844">
    <property type="entry name" value="HNH"/>
    <property type="match status" value="1"/>
</dbReference>
<feature type="domain" description="HNH nuclease" evidence="5">
    <location>
        <begin position="110"/>
        <end position="165"/>
    </location>
</feature>
<dbReference type="PANTHER" id="PTHR41286:SF1">
    <property type="entry name" value="HNH NUCLEASE YAJD-RELATED"/>
    <property type="match status" value="1"/>
</dbReference>
<name>A0A1B7JW53_9ENTR</name>
<dbReference type="Proteomes" id="UP000078386">
    <property type="component" value="Unassembled WGS sequence"/>
</dbReference>
<comment type="similarity">
    <text evidence="3">Belongs to the HNH nuclease family.</text>
</comment>
<dbReference type="PATRIC" id="fig|1354264.4.peg.2751"/>
<proteinExistence type="inferred from homology"/>
<dbReference type="CDD" id="cd00085">
    <property type="entry name" value="HNHc"/>
    <property type="match status" value="1"/>
</dbReference>
<sequence>MIVIEKALGALFAIWYQWQERKARRTLAAWERYDKQGRLKPRDAWGHEIDITREDTLFANSEFLKRTDEEDNLGLFAQIRRSQEERRRQAEEKMKRSASTFYASKEWRKLRYQAFKRYGNTCCVCGRGPKNGLVMHVDHIKPRSYYPQLALEITNLQIMCEECNVSKSNKDNIQWR</sequence>
<keyword evidence="7" id="KW-1185">Reference proteome</keyword>
<comment type="caution">
    <text evidence="6">The sequence shown here is derived from an EMBL/GenBank/DDBJ whole genome shotgun (WGS) entry which is preliminary data.</text>
</comment>
<dbReference type="EMBL" id="LXEU01000051">
    <property type="protein sequence ID" value="OAT52105.1"/>
    <property type="molecule type" value="Genomic_DNA"/>
</dbReference>
<dbReference type="Gene3D" id="1.10.30.50">
    <property type="match status" value="1"/>
</dbReference>
<gene>
    <name evidence="6" type="ORF">M989_02642</name>
</gene>
<dbReference type="GO" id="GO:0008270">
    <property type="term" value="F:zinc ion binding"/>
    <property type="evidence" value="ECO:0007669"/>
    <property type="project" value="InterPro"/>
</dbReference>
<dbReference type="GO" id="GO:0003676">
    <property type="term" value="F:nucleic acid binding"/>
    <property type="evidence" value="ECO:0007669"/>
    <property type="project" value="InterPro"/>
</dbReference>
<dbReference type="InterPro" id="IPR002711">
    <property type="entry name" value="HNH"/>
</dbReference>
<dbReference type="GO" id="GO:0005829">
    <property type="term" value="C:cytosol"/>
    <property type="evidence" value="ECO:0007669"/>
    <property type="project" value="TreeGrafter"/>
</dbReference>